<gene>
    <name evidence="1" type="ORF">EB796_006964</name>
</gene>
<reference evidence="1" key="1">
    <citation type="submission" date="2020-06" db="EMBL/GenBank/DDBJ databases">
        <title>Draft genome of Bugula neritina, a colonial animal packing powerful symbionts and potential medicines.</title>
        <authorList>
            <person name="Rayko M."/>
        </authorList>
    </citation>
    <scope>NUCLEOTIDE SEQUENCE [LARGE SCALE GENOMIC DNA]</scope>
    <source>
        <strain evidence="1">Kwan_BN1</strain>
    </source>
</reference>
<comment type="caution">
    <text evidence="1">The sequence shown here is derived from an EMBL/GenBank/DDBJ whole genome shotgun (WGS) entry which is preliminary data.</text>
</comment>
<dbReference type="AlphaFoldDB" id="A0A7J7KAU7"/>
<name>A0A7J7KAU7_BUGNE</name>
<proteinExistence type="predicted"/>
<protein>
    <submittedName>
        <fullName evidence="1">Uncharacterized protein</fullName>
    </submittedName>
</protein>
<organism evidence="1 2">
    <name type="scientific">Bugula neritina</name>
    <name type="common">Brown bryozoan</name>
    <name type="synonym">Sertularia neritina</name>
    <dbReference type="NCBI Taxonomy" id="10212"/>
    <lineage>
        <taxon>Eukaryota</taxon>
        <taxon>Metazoa</taxon>
        <taxon>Spiralia</taxon>
        <taxon>Lophotrochozoa</taxon>
        <taxon>Bryozoa</taxon>
        <taxon>Gymnolaemata</taxon>
        <taxon>Cheilostomatida</taxon>
        <taxon>Flustrina</taxon>
        <taxon>Buguloidea</taxon>
        <taxon>Bugulidae</taxon>
        <taxon>Bugula</taxon>
    </lineage>
</organism>
<evidence type="ECO:0000313" key="2">
    <source>
        <dbReference type="Proteomes" id="UP000593567"/>
    </source>
</evidence>
<keyword evidence="2" id="KW-1185">Reference proteome</keyword>
<sequence>MEATCTNSTITLKTKIVASNLCNTPSSYTAPQASTESVAYTPEVLTIQSYTPASAVNTMTNDESEEHDLIRLDDDDWERKQVLVPIAMSLPPESMDDLLNYVGLVFDNMVLSFDFAALLDSSD</sequence>
<dbReference type="Proteomes" id="UP000593567">
    <property type="component" value="Unassembled WGS sequence"/>
</dbReference>
<dbReference type="EMBL" id="VXIV02001010">
    <property type="protein sequence ID" value="KAF6034728.1"/>
    <property type="molecule type" value="Genomic_DNA"/>
</dbReference>
<accession>A0A7J7KAU7</accession>
<evidence type="ECO:0000313" key="1">
    <source>
        <dbReference type="EMBL" id="KAF6034728.1"/>
    </source>
</evidence>